<proteinExistence type="inferred from homology"/>
<comment type="cofactor">
    <cofactor evidence="2">
        <name>Zn(2+)</name>
        <dbReference type="ChEBI" id="CHEBI:29105"/>
    </cofactor>
</comment>
<accession>A0A0G4FK79</accession>
<comment type="cofactor">
    <cofactor evidence="1">
        <name>Mn(2+)</name>
        <dbReference type="ChEBI" id="CHEBI:29035"/>
    </cofactor>
</comment>
<dbReference type="CDD" id="cd00844">
    <property type="entry name" value="MPP_Dbr1_N"/>
    <property type="match status" value="1"/>
</dbReference>
<keyword evidence="6" id="KW-0507">mRNA processing</keyword>
<feature type="compositionally biased region" description="Acidic residues" evidence="13">
    <location>
        <begin position="466"/>
        <end position="486"/>
    </location>
</feature>
<evidence type="ECO:0000256" key="1">
    <source>
        <dbReference type="ARBA" id="ARBA00001936"/>
    </source>
</evidence>
<evidence type="ECO:0000256" key="7">
    <source>
        <dbReference type="ARBA" id="ARBA00022723"/>
    </source>
</evidence>
<keyword evidence="8" id="KW-0378">Hydrolase</keyword>
<dbReference type="Pfam" id="PF05011">
    <property type="entry name" value="DBR1"/>
    <property type="match status" value="1"/>
</dbReference>
<dbReference type="STRING" id="1169540.A0A0G4FK79"/>
<keyword evidence="9" id="KW-0862">Zinc</keyword>
<evidence type="ECO:0000256" key="10">
    <source>
        <dbReference type="ARBA" id="ARBA00023004"/>
    </source>
</evidence>
<dbReference type="GO" id="GO:0008419">
    <property type="term" value="F:RNA lariat debranching enzyme activity"/>
    <property type="evidence" value="ECO:0007669"/>
    <property type="project" value="UniProtKB-ARBA"/>
</dbReference>
<feature type="region of interest" description="Disordered" evidence="13">
    <location>
        <begin position="382"/>
        <end position="404"/>
    </location>
</feature>
<dbReference type="SUPFAM" id="SSF56300">
    <property type="entry name" value="Metallo-dependent phosphatases"/>
    <property type="match status" value="1"/>
</dbReference>
<keyword evidence="10" id="KW-0408">Iron</keyword>
<evidence type="ECO:0000256" key="13">
    <source>
        <dbReference type="SAM" id="MobiDB-lite"/>
    </source>
</evidence>
<dbReference type="GO" id="GO:0005634">
    <property type="term" value="C:nucleus"/>
    <property type="evidence" value="ECO:0007669"/>
    <property type="project" value="UniProtKB-SubCell"/>
</dbReference>
<dbReference type="Pfam" id="PF00149">
    <property type="entry name" value="Metallophos"/>
    <property type="match status" value="1"/>
</dbReference>
<gene>
    <name evidence="15" type="ORF">Vbra_9254</name>
</gene>
<keyword evidence="11" id="KW-0464">Manganese</keyword>
<keyword evidence="7" id="KW-0479">Metal-binding</keyword>
<evidence type="ECO:0000256" key="4">
    <source>
        <dbReference type="ARBA" id="ARBA00004123"/>
    </source>
</evidence>
<feature type="compositionally biased region" description="Pro residues" evidence="13">
    <location>
        <begin position="428"/>
        <end position="460"/>
    </location>
</feature>
<name>A0A0G4FK79_VITBC</name>
<dbReference type="SMART" id="SM01124">
    <property type="entry name" value="DBR1"/>
    <property type="match status" value="1"/>
</dbReference>
<evidence type="ECO:0000256" key="6">
    <source>
        <dbReference type="ARBA" id="ARBA00022664"/>
    </source>
</evidence>
<evidence type="ECO:0000256" key="9">
    <source>
        <dbReference type="ARBA" id="ARBA00022833"/>
    </source>
</evidence>
<evidence type="ECO:0000256" key="11">
    <source>
        <dbReference type="ARBA" id="ARBA00023211"/>
    </source>
</evidence>
<evidence type="ECO:0000256" key="2">
    <source>
        <dbReference type="ARBA" id="ARBA00001947"/>
    </source>
</evidence>
<evidence type="ECO:0000313" key="16">
    <source>
        <dbReference type="Proteomes" id="UP000041254"/>
    </source>
</evidence>
<dbReference type="InterPro" id="IPR007708">
    <property type="entry name" value="DBR1_C"/>
</dbReference>
<feature type="compositionally biased region" description="Basic and acidic residues" evidence="13">
    <location>
        <begin position="382"/>
        <end position="391"/>
    </location>
</feature>
<dbReference type="InterPro" id="IPR041816">
    <property type="entry name" value="Dbr1_N"/>
</dbReference>
<dbReference type="InterPro" id="IPR029052">
    <property type="entry name" value="Metallo-depent_PP-like"/>
</dbReference>
<keyword evidence="16" id="KW-1185">Reference proteome</keyword>
<reference evidence="15 16" key="1">
    <citation type="submission" date="2014-11" db="EMBL/GenBank/DDBJ databases">
        <authorList>
            <person name="Zhu J."/>
            <person name="Qi W."/>
            <person name="Song R."/>
        </authorList>
    </citation>
    <scope>NUCLEOTIDE SEQUENCE [LARGE SCALE GENOMIC DNA]</scope>
</reference>
<evidence type="ECO:0000256" key="12">
    <source>
        <dbReference type="ARBA" id="ARBA00023242"/>
    </source>
</evidence>
<organism evidence="15 16">
    <name type="scientific">Vitrella brassicaformis (strain CCMP3155)</name>
    <dbReference type="NCBI Taxonomy" id="1169540"/>
    <lineage>
        <taxon>Eukaryota</taxon>
        <taxon>Sar</taxon>
        <taxon>Alveolata</taxon>
        <taxon>Colpodellida</taxon>
        <taxon>Vitrellaceae</taxon>
        <taxon>Vitrella</taxon>
    </lineage>
</organism>
<evidence type="ECO:0000256" key="5">
    <source>
        <dbReference type="ARBA" id="ARBA00006045"/>
    </source>
</evidence>
<dbReference type="PhylomeDB" id="A0A0G4FK79"/>
<evidence type="ECO:0000256" key="3">
    <source>
        <dbReference type="ARBA" id="ARBA00001954"/>
    </source>
</evidence>
<dbReference type="OrthoDB" id="407609at2759"/>
<comment type="cofactor">
    <cofactor evidence="3">
        <name>Fe(2+)</name>
        <dbReference type="ChEBI" id="CHEBI:29033"/>
    </cofactor>
</comment>
<dbReference type="PANTHER" id="PTHR12849">
    <property type="entry name" value="RNA LARIAT DEBRANCHING ENZYME"/>
    <property type="match status" value="1"/>
</dbReference>
<dbReference type="OMA" id="GNHEAPN"/>
<dbReference type="InParanoid" id="A0A0G4FK79"/>
<dbReference type="VEuPathDB" id="CryptoDB:Vbra_9254"/>
<feature type="compositionally biased region" description="Basic and acidic residues" evidence="13">
    <location>
        <begin position="490"/>
        <end position="502"/>
    </location>
</feature>
<dbReference type="GO" id="GO:0000398">
    <property type="term" value="P:mRNA splicing, via spliceosome"/>
    <property type="evidence" value="ECO:0007669"/>
    <property type="project" value="TreeGrafter"/>
</dbReference>
<evidence type="ECO:0000313" key="15">
    <source>
        <dbReference type="EMBL" id="CEM13966.1"/>
    </source>
</evidence>
<dbReference type="GO" id="GO:0046872">
    <property type="term" value="F:metal ion binding"/>
    <property type="evidence" value="ECO:0007669"/>
    <property type="project" value="UniProtKB-KW"/>
</dbReference>
<dbReference type="PANTHER" id="PTHR12849:SF0">
    <property type="entry name" value="LARIAT DEBRANCHING ENZYME"/>
    <property type="match status" value="1"/>
</dbReference>
<evidence type="ECO:0000259" key="14">
    <source>
        <dbReference type="SMART" id="SM01124"/>
    </source>
</evidence>
<feature type="region of interest" description="Disordered" evidence="13">
    <location>
        <begin position="423"/>
        <end position="510"/>
    </location>
</feature>
<dbReference type="EMBL" id="CDMY01000450">
    <property type="protein sequence ID" value="CEM13966.1"/>
    <property type="molecule type" value="Genomic_DNA"/>
</dbReference>
<dbReference type="InterPro" id="IPR004843">
    <property type="entry name" value="Calcineurin-like_PHP"/>
</dbReference>
<dbReference type="Proteomes" id="UP000041254">
    <property type="component" value="Unassembled WGS sequence"/>
</dbReference>
<comment type="subcellular location">
    <subcellularLocation>
        <location evidence="4">Nucleus</location>
    </subcellularLocation>
</comment>
<sequence>MRVGVEGCCHGELNAIYRALEDVSQRDGVPVDLLLMCGDFQSARFESDMQWQTMPPKYRKMMDFHEYYSGAKTAPCLTIFVGGNHEAPNVLSELYFGGWVAPNIFFLGSSGVVRVGDLRIGGYSGIYKPYDYNKGYFEKIPYDDSTRRTACHTREFEIKKLGEVREPVDVMLSHDWPNGVVDYGDRQGLIQKKPFFKDDLDRNQLGNTPAMLLLRQMKPRFWFSAHLHVKFASIIPHHQPPNGNNPNQRHQATRFLALDKVHERRPGAFLQILDIDMPSDTCPAGHWLIHNDGSDGSALVDAQGDSAAAAAAGADAAGAAQEASSAQQESSGPSEPLCIRYDAEWLSILRANHPNIPYGPHNRPHNTCAPTDDDRVHVQERLQQDAQDGRWPHWTSPDGDYRDLPGQRRAFLRLLSLEDTWDARDQHAPPPRPQAPPRQPPAPPLFARPPPPPPPPPAPRPAAGGADEEIDIDMDLGLDEEAEGAADGEALEHREKRAKTDADAGADGGD</sequence>
<comment type="similarity">
    <text evidence="5">Belongs to the lariat debranching enzyme family.</text>
</comment>
<dbReference type="AlphaFoldDB" id="A0A0G4FK79"/>
<feature type="domain" description="Lariat debranching enzyme C-terminal" evidence="14">
    <location>
        <begin position="239"/>
        <end position="421"/>
    </location>
</feature>
<protein>
    <recommendedName>
        <fullName evidence="14">Lariat debranching enzyme C-terminal domain-containing protein</fullName>
    </recommendedName>
</protein>
<keyword evidence="12" id="KW-0539">Nucleus</keyword>
<evidence type="ECO:0000256" key="8">
    <source>
        <dbReference type="ARBA" id="ARBA00022801"/>
    </source>
</evidence>